<keyword evidence="8" id="KW-0804">Transcription</keyword>
<evidence type="ECO:0000313" key="14">
    <source>
        <dbReference type="EMBL" id="KAL1401295.1"/>
    </source>
</evidence>
<accession>A0ABD1DNQ2</accession>
<keyword evidence="3" id="KW-0677">Repeat</keyword>
<dbReference type="InterPro" id="IPR050331">
    <property type="entry name" value="Zinc_finger"/>
</dbReference>
<dbReference type="GO" id="GO:0048729">
    <property type="term" value="P:tissue morphogenesis"/>
    <property type="evidence" value="ECO:0007669"/>
    <property type="project" value="UniProtKB-ARBA"/>
</dbReference>
<name>A0ABD1DNQ2_CULPP</name>
<feature type="domain" description="C2H2-type" evidence="12">
    <location>
        <begin position="577"/>
        <end position="605"/>
    </location>
</feature>
<evidence type="ECO:0000256" key="1">
    <source>
        <dbReference type="ARBA" id="ARBA00004123"/>
    </source>
</evidence>
<dbReference type="Pfam" id="PF00096">
    <property type="entry name" value="zf-C2H2"/>
    <property type="match status" value="5"/>
</dbReference>
<dbReference type="PROSITE" id="PS50950">
    <property type="entry name" value="ZF_THAP"/>
    <property type="match status" value="1"/>
</dbReference>
<dbReference type="InterPro" id="IPR036236">
    <property type="entry name" value="Znf_C2H2_sf"/>
</dbReference>
<feature type="domain" description="C2H2-type" evidence="12">
    <location>
        <begin position="511"/>
        <end position="534"/>
    </location>
</feature>
<keyword evidence="2" id="KW-0479">Metal-binding</keyword>
<feature type="domain" description="C2H2-type" evidence="12">
    <location>
        <begin position="320"/>
        <end position="347"/>
    </location>
</feature>
<feature type="domain" description="C2H2-type" evidence="12">
    <location>
        <begin position="456"/>
        <end position="479"/>
    </location>
</feature>
<evidence type="ECO:0000256" key="8">
    <source>
        <dbReference type="ARBA" id="ARBA00023163"/>
    </source>
</evidence>
<dbReference type="InterPro" id="IPR008598">
    <property type="entry name" value="Di19_Zn-bd"/>
</dbReference>
<evidence type="ECO:0000256" key="4">
    <source>
        <dbReference type="ARBA" id="ARBA00022771"/>
    </source>
</evidence>
<dbReference type="GO" id="GO:0000122">
    <property type="term" value="P:negative regulation of transcription by RNA polymerase II"/>
    <property type="evidence" value="ECO:0007669"/>
    <property type="project" value="UniProtKB-ARBA"/>
</dbReference>
<keyword evidence="4 10" id="KW-0863">Zinc-finger</keyword>
<dbReference type="GO" id="GO:0048598">
    <property type="term" value="P:embryonic morphogenesis"/>
    <property type="evidence" value="ECO:0007669"/>
    <property type="project" value="UniProtKB-ARBA"/>
</dbReference>
<feature type="domain" description="THAP-type" evidence="13">
    <location>
        <begin position="1"/>
        <end position="85"/>
    </location>
</feature>
<dbReference type="SMART" id="SM00355">
    <property type="entry name" value="ZnF_C2H2"/>
    <property type="match status" value="9"/>
</dbReference>
<dbReference type="Pfam" id="PF05485">
    <property type="entry name" value="THAP"/>
    <property type="match status" value="1"/>
</dbReference>
<dbReference type="GO" id="GO:0005634">
    <property type="term" value="C:nucleus"/>
    <property type="evidence" value="ECO:0007669"/>
    <property type="project" value="UniProtKB-SubCell"/>
</dbReference>
<comment type="subcellular location">
    <subcellularLocation>
        <location evidence="1">Nucleus</location>
    </subcellularLocation>
</comment>
<dbReference type="SMART" id="SM00980">
    <property type="entry name" value="THAP"/>
    <property type="match status" value="1"/>
</dbReference>
<feature type="domain" description="C2H2-type" evidence="12">
    <location>
        <begin position="292"/>
        <end position="319"/>
    </location>
</feature>
<dbReference type="InterPro" id="IPR038441">
    <property type="entry name" value="THAP_Znf_sf"/>
</dbReference>
<evidence type="ECO:0000256" key="11">
    <source>
        <dbReference type="PROSITE-ProRule" id="PRU00309"/>
    </source>
</evidence>
<dbReference type="Pfam" id="PF05605">
    <property type="entry name" value="zf-Di19"/>
    <property type="match status" value="1"/>
</dbReference>
<evidence type="ECO:0008006" key="16">
    <source>
        <dbReference type="Google" id="ProtNLM"/>
    </source>
</evidence>
<dbReference type="GO" id="GO:0003677">
    <property type="term" value="F:DNA binding"/>
    <property type="evidence" value="ECO:0007669"/>
    <property type="project" value="UniProtKB-UniRule"/>
</dbReference>
<evidence type="ECO:0000256" key="9">
    <source>
        <dbReference type="ARBA" id="ARBA00023242"/>
    </source>
</evidence>
<dbReference type="GO" id="GO:0008270">
    <property type="term" value="F:zinc ion binding"/>
    <property type="evidence" value="ECO:0007669"/>
    <property type="project" value="UniProtKB-KW"/>
</dbReference>
<evidence type="ECO:0000313" key="15">
    <source>
        <dbReference type="Proteomes" id="UP001562425"/>
    </source>
</evidence>
<evidence type="ECO:0000259" key="13">
    <source>
        <dbReference type="PROSITE" id="PS50950"/>
    </source>
</evidence>
<keyword evidence="9" id="KW-0539">Nucleus</keyword>
<evidence type="ECO:0000256" key="2">
    <source>
        <dbReference type="ARBA" id="ARBA00022723"/>
    </source>
</evidence>
<feature type="domain" description="C2H2-type" evidence="12">
    <location>
        <begin position="351"/>
        <end position="378"/>
    </location>
</feature>
<dbReference type="PANTHER" id="PTHR16515">
    <property type="entry name" value="PR DOMAIN ZINC FINGER PROTEIN"/>
    <property type="match status" value="1"/>
</dbReference>
<evidence type="ECO:0000256" key="10">
    <source>
        <dbReference type="PROSITE-ProRule" id="PRU00042"/>
    </source>
</evidence>
<dbReference type="FunFam" id="3.30.160.60:FF:000100">
    <property type="entry name" value="Zinc finger 45-like"/>
    <property type="match status" value="1"/>
</dbReference>
<dbReference type="FunFam" id="3.30.160.60:FF:000624">
    <property type="entry name" value="zinc finger protein 697"/>
    <property type="match status" value="1"/>
</dbReference>
<keyword evidence="5" id="KW-0862">Zinc</keyword>
<evidence type="ECO:0000256" key="7">
    <source>
        <dbReference type="ARBA" id="ARBA00023125"/>
    </source>
</evidence>
<evidence type="ECO:0000256" key="5">
    <source>
        <dbReference type="ARBA" id="ARBA00022833"/>
    </source>
</evidence>
<dbReference type="EMBL" id="JBEHCU010004985">
    <property type="protein sequence ID" value="KAL1401295.1"/>
    <property type="molecule type" value="Genomic_DNA"/>
</dbReference>
<dbReference type="InterPro" id="IPR006612">
    <property type="entry name" value="THAP_Znf"/>
</dbReference>
<sequence length="685" mass="76834">MIRCCVKNCDTDENVVNCTSVFFVGFPSNDSLRAQWLDVLAGSLRDEHGDAPTKICSCHFAEDAFGKHPVHGYRFLLPDAIPSVFPVSLEALLPEPTVVVGDDLTQLVEGLVEEDELITFQEEEEQEIPPEIIEFDPGEEDGLVEEAPGQIAETIGIEFANGQYYFLQSDDESEGERVESPSKLLGVLPEEDGEEAVVGDLLLEEAVVGQDKEEYEGKTQGAEVADPDVLTELDSLITTSEFVEEHGERVTLKQEGESEYFVDLSPTEEPDTEELMEVDGTAKIKGMKVFKHFCGHCYKGFQYKSGLSKHLLVHNGLKPHKCETCGKSFSQKVNLDIHLRKHTGVEPLRKFSCPVCEKKCIRLSELKQHIKSHWRKQPHACPICTERFRDVTNFYDHIKTVHKDELTLQEAIDMIAQNENAELIVPGEGEKQKQEEDEAVRGQALPDAAMLDEGFYTCTVCVRTFRTERLLRKHKRKMHPKVFVCLHCPKQFLYKSLLEKHSRVHTQEKPFFCEYCQASFSQKINLEVHLVKRHNVTVGGGKMLAQKHLPCPHCAKMFDRPSSLNNHLRTHTRERPFACQDCAKTFASNSSLATHIRTHHRGESILINPTKRPPMAVSGSCSSVDDGDVRLIVPEEFIAASGRQEDVVSVLSGEDDNVNVIQYSIQFITPSEQGDDGGGGEGMLS</sequence>
<comment type="caution">
    <text evidence="14">The sequence shown here is derived from an EMBL/GenBank/DDBJ whole genome shotgun (WGS) entry which is preliminary data.</text>
</comment>
<feature type="domain" description="C2H2-type" evidence="12">
    <location>
        <begin position="549"/>
        <end position="576"/>
    </location>
</feature>
<evidence type="ECO:0000256" key="6">
    <source>
        <dbReference type="ARBA" id="ARBA00023015"/>
    </source>
</evidence>
<dbReference type="FunFam" id="3.30.160.60:FF:000739">
    <property type="entry name" value="Zgc:171418 protein"/>
    <property type="match status" value="1"/>
</dbReference>
<feature type="domain" description="C2H2-type" evidence="12">
    <location>
        <begin position="379"/>
        <end position="407"/>
    </location>
</feature>
<dbReference type="SMART" id="SM00692">
    <property type="entry name" value="DM3"/>
    <property type="match status" value="1"/>
</dbReference>
<dbReference type="SUPFAM" id="SSF57667">
    <property type="entry name" value="beta-beta-alpha zinc fingers"/>
    <property type="match status" value="5"/>
</dbReference>
<dbReference type="PROSITE" id="PS50157">
    <property type="entry name" value="ZINC_FINGER_C2H2_2"/>
    <property type="match status" value="9"/>
</dbReference>
<dbReference type="Gene3D" id="3.30.160.60">
    <property type="entry name" value="Classic Zinc Finger"/>
    <property type="match status" value="6"/>
</dbReference>
<keyword evidence="15" id="KW-1185">Reference proteome</keyword>
<dbReference type="PROSITE" id="PS00028">
    <property type="entry name" value="ZINC_FINGER_C2H2_1"/>
    <property type="match status" value="8"/>
</dbReference>
<reference evidence="14 15" key="1">
    <citation type="submission" date="2024-05" db="EMBL/GenBank/DDBJ databases">
        <title>Culex pipiens pipiens assembly and annotation.</title>
        <authorList>
            <person name="Alout H."/>
            <person name="Durand T."/>
        </authorList>
    </citation>
    <scope>NUCLEOTIDE SEQUENCE [LARGE SCALE GENOMIC DNA]</scope>
    <source>
        <strain evidence="14">HA-2024</strain>
        <tissue evidence="14">Whole body</tissue>
    </source>
</reference>
<protein>
    <recommendedName>
        <fullName evidence="16">Zinc finger protein</fullName>
    </recommendedName>
</protein>
<dbReference type="SUPFAM" id="SSF57716">
    <property type="entry name" value="Glucocorticoid receptor-like (DNA-binding domain)"/>
    <property type="match status" value="1"/>
</dbReference>
<dbReference type="FunFam" id="3.30.160.60:FF:001465">
    <property type="entry name" value="Zinc finger protein 560"/>
    <property type="match status" value="1"/>
</dbReference>
<dbReference type="Proteomes" id="UP001562425">
    <property type="component" value="Unassembled WGS sequence"/>
</dbReference>
<feature type="domain" description="C2H2-type" evidence="12">
    <location>
        <begin position="483"/>
        <end position="510"/>
    </location>
</feature>
<gene>
    <name evidence="14" type="ORF">pipiens_006724</name>
</gene>
<organism evidence="14 15">
    <name type="scientific">Culex pipiens pipiens</name>
    <name type="common">Northern house mosquito</name>
    <dbReference type="NCBI Taxonomy" id="38569"/>
    <lineage>
        <taxon>Eukaryota</taxon>
        <taxon>Metazoa</taxon>
        <taxon>Ecdysozoa</taxon>
        <taxon>Arthropoda</taxon>
        <taxon>Hexapoda</taxon>
        <taxon>Insecta</taxon>
        <taxon>Pterygota</taxon>
        <taxon>Neoptera</taxon>
        <taxon>Endopterygota</taxon>
        <taxon>Diptera</taxon>
        <taxon>Nematocera</taxon>
        <taxon>Culicoidea</taxon>
        <taxon>Culicidae</taxon>
        <taxon>Culicinae</taxon>
        <taxon>Culicini</taxon>
        <taxon>Culex</taxon>
        <taxon>Culex</taxon>
    </lineage>
</organism>
<keyword evidence="6" id="KW-0805">Transcription regulation</keyword>
<keyword evidence="7 11" id="KW-0238">DNA-binding</keyword>
<evidence type="ECO:0000256" key="3">
    <source>
        <dbReference type="ARBA" id="ARBA00022737"/>
    </source>
</evidence>
<dbReference type="PANTHER" id="PTHR16515:SF49">
    <property type="entry name" value="GASTRULA ZINC FINGER PROTEIN XLCGF49.1-LIKE-RELATED"/>
    <property type="match status" value="1"/>
</dbReference>
<dbReference type="Gene3D" id="6.20.210.20">
    <property type="entry name" value="THAP domain"/>
    <property type="match status" value="1"/>
</dbReference>
<proteinExistence type="predicted"/>
<evidence type="ECO:0000259" key="12">
    <source>
        <dbReference type="PROSITE" id="PS50157"/>
    </source>
</evidence>
<dbReference type="AlphaFoldDB" id="A0ABD1DNQ2"/>
<dbReference type="InterPro" id="IPR013087">
    <property type="entry name" value="Znf_C2H2_type"/>
</dbReference>